<dbReference type="PANTHER" id="PTHR22777">
    <property type="entry name" value="HEMOLYSIN-RELATED"/>
    <property type="match status" value="1"/>
</dbReference>
<dbReference type="InterPro" id="IPR046342">
    <property type="entry name" value="CBS_dom_sf"/>
</dbReference>
<keyword evidence="4 10" id="KW-0812">Transmembrane</keyword>
<evidence type="ECO:0000256" key="4">
    <source>
        <dbReference type="ARBA" id="ARBA00022692"/>
    </source>
</evidence>
<evidence type="ECO:0000256" key="1">
    <source>
        <dbReference type="ARBA" id="ARBA00004651"/>
    </source>
</evidence>
<comment type="caution">
    <text evidence="12">The sequence shown here is derived from an EMBL/GenBank/DDBJ whole genome shotgun (WGS) entry which is preliminary data.</text>
</comment>
<organism evidence="12 13">
    <name type="scientific">Micrococcoides hystricis</name>
    <dbReference type="NCBI Taxonomy" id="1572761"/>
    <lineage>
        <taxon>Bacteria</taxon>
        <taxon>Bacillati</taxon>
        <taxon>Actinomycetota</taxon>
        <taxon>Actinomycetes</taxon>
        <taxon>Micrococcales</taxon>
        <taxon>Micrococcaceae</taxon>
        <taxon>Micrococcoides</taxon>
    </lineage>
</organism>
<protein>
    <submittedName>
        <fullName evidence="12">Hemolysin family protein</fullName>
    </submittedName>
</protein>
<dbReference type="EMBL" id="JBHLUB010000001">
    <property type="protein sequence ID" value="MFC0581046.1"/>
    <property type="molecule type" value="Genomic_DNA"/>
</dbReference>
<gene>
    <name evidence="12" type="ORF">ACFFFR_01405</name>
</gene>
<evidence type="ECO:0000256" key="5">
    <source>
        <dbReference type="ARBA" id="ARBA00022737"/>
    </source>
</evidence>
<dbReference type="InterPro" id="IPR002550">
    <property type="entry name" value="CNNM"/>
</dbReference>
<evidence type="ECO:0000256" key="10">
    <source>
        <dbReference type="SAM" id="Phobius"/>
    </source>
</evidence>
<keyword evidence="6 10" id="KW-1133">Transmembrane helix</keyword>
<evidence type="ECO:0000256" key="2">
    <source>
        <dbReference type="ARBA" id="ARBA00006337"/>
    </source>
</evidence>
<feature type="domain" description="CBS" evidence="11">
    <location>
        <begin position="271"/>
        <end position="328"/>
    </location>
</feature>
<evidence type="ECO:0000259" key="11">
    <source>
        <dbReference type="PROSITE" id="PS51371"/>
    </source>
</evidence>
<feature type="domain" description="CBS" evidence="11">
    <location>
        <begin position="203"/>
        <end position="262"/>
    </location>
</feature>
<dbReference type="Gene3D" id="3.30.465.10">
    <property type="match status" value="1"/>
</dbReference>
<evidence type="ECO:0000313" key="13">
    <source>
        <dbReference type="Proteomes" id="UP001589862"/>
    </source>
</evidence>
<reference evidence="12 13" key="1">
    <citation type="submission" date="2024-09" db="EMBL/GenBank/DDBJ databases">
        <authorList>
            <person name="Sun Q."/>
            <person name="Mori K."/>
        </authorList>
    </citation>
    <scope>NUCLEOTIDE SEQUENCE [LARGE SCALE GENOMIC DNA]</scope>
    <source>
        <strain evidence="12 13">NCAIM B.02604</strain>
    </source>
</reference>
<dbReference type="InterPro" id="IPR044751">
    <property type="entry name" value="Ion_transp-like_CBS"/>
</dbReference>
<evidence type="ECO:0000256" key="6">
    <source>
        <dbReference type="ARBA" id="ARBA00022989"/>
    </source>
</evidence>
<dbReference type="SUPFAM" id="SSF56176">
    <property type="entry name" value="FAD-binding/transporter-associated domain-like"/>
    <property type="match status" value="1"/>
</dbReference>
<dbReference type="Gene3D" id="3.10.580.10">
    <property type="entry name" value="CBS-domain"/>
    <property type="match status" value="1"/>
</dbReference>
<proteinExistence type="inferred from homology"/>
<dbReference type="InterPro" id="IPR036318">
    <property type="entry name" value="FAD-bd_PCMH-like_sf"/>
</dbReference>
<comment type="subcellular location">
    <subcellularLocation>
        <location evidence="1">Cell membrane</location>
        <topology evidence="1">Multi-pass membrane protein</topology>
    </subcellularLocation>
</comment>
<dbReference type="Pfam" id="PF03471">
    <property type="entry name" value="CorC_HlyC"/>
    <property type="match status" value="1"/>
</dbReference>
<dbReference type="SMART" id="SM00116">
    <property type="entry name" value="CBS"/>
    <property type="match status" value="2"/>
</dbReference>
<dbReference type="InterPro" id="IPR016169">
    <property type="entry name" value="FAD-bd_PCMH_sub2"/>
</dbReference>
<keyword evidence="8 10" id="KW-0472">Membrane</keyword>
<evidence type="ECO:0000256" key="9">
    <source>
        <dbReference type="PROSITE-ProRule" id="PRU00703"/>
    </source>
</evidence>
<sequence>MSIGLTITLVVFSLILAGVLAAAEAAFLYLPRKEAEDLVSKKPKGALSKVFDNPRDHTDALRFWRIWFEFLSAVLVTALFLRVIETIWIALLSATVMMAVVSFVFVGISPRQLGRRYDHQLVSATASLVHILRLVLGPIPQWLAGLGRKLTPSAPTEDTVFFAEEHFMEFVTRASEAEVIEDSEVELIQSVVDLSDTRVRAVMVPRTDMITIDHDATLQQAMSLFLRSGNSRIPVIGEDTDDIRGVLYLKDVAGELFGTETVQGEMTVTELQRAIHFIPESKLVSELLEYMQAAGIHMAIVVDEYGGTAGLVTLEDLIEEIVGEIVDEYDEETPEIEELAPDEQGHPKYRLATAMAVDDFADLVNLRLEQLDYEDVDTLGGLFSQELGKVPLVGSEVDIDHVHLVAERREGRRNRISHVIATVYPLATAETTPQESEHEH</sequence>
<evidence type="ECO:0000256" key="3">
    <source>
        <dbReference type="ARBA" id="ARBA00022475"/>
    </source>
</evidence>
<dbReference type="Proteomes" id="UP001589862">
    <property type="component" value="Unassembled WGS sequence"/>
</dbReference>
<keyword evidence="7 9" id="KW-0129">CBS domain</keyword>
<feature type="transmembrane region" description="Helical" evidence="10">
    <location>
        <begin position="88"/>
        <end position="108"/>
    </location>
</feature>
<keyword evidence="3" id="KW-1003">Cell membrane</keyword>
<dbReference type="InterPro" id="IPR005170">
    <property type="entry name" value="Transptr-assoc_dom"/>
</dbReference>
<evidence type="ECO:0000256" key="8">
    <source>
        <dbReference type="ARBA" id="ARBA00023136"/>
    </source>
</evidence>
<keyword evidence="5" id="KW-0677">Repeat</keyword>
<dbReference type="SMART" id="SM01091">
    <property type="entry name" value="CorC_HlyC"/>
    <property type="match status" value="1"/>
</dbReference>
<dbReference type="InterPro" id="IPR000644">
    <property type="entry name" value="CBS_dom"/>
</dbReference>
<comment type="similarity">
    <text evidence="2">Belongs to the UPF0053 family.</text>
</comment>
<dbReference type="SUPFAM" id="SSF54631">
    <property type="entry name" value="CBS-domain pair"/>
    <property type="match status" value="1"/>
</dbReference>
<evidence type="ECO:0000313" key="12">
    <source>
        <dbReference type="EMBL" id="MFC0581046.1"/>
    </source>
</evidence>
<dbReference type="Pfam" id="PF00571">
    <property type="entry name" value="CBS"/>
    <property type="match status" value="2"/>
</dbReference>
<accession>A0ABV6P8V0</accession>
<dbReference type="RefSeq" id="WP_377457568.1">
    <property type="nucleotide sequence ID" value="NZ_JBHLUB010000001.1"/>
</dbReference>
<name>A0ABV6P8V0_9MICC</name>
<feature type="transmembrane region" description="Helical" evidence="10">
    <location>
        <begin position="63"/>
        <end position="81"/>
    </location>
</feature>
<dbReference type="CDD" id="cd04590">
    <property type="entry name" value="CBS_pair_CorC_HlyC_assoc"/>
    <property type="match status" value="1"/>
</dbReference>
<dbReference type="Pfam" id="PF01595">
    <property type="entry name" value="CNNM"/>
    <property type="match status" value="1"/>
</dbReference>
<dbReference type="PROSITE" id="PS51371">
    <property type="entry name" value="CBS"/>
    <property type="match status" value="2"/>
</dbReference>
<keyword evidence="13" id="KW-1185">Reference proteome</keyword>
<dbReference type="PANTHER" id="PTHR22777:SF32">
    <property type="entry name" value="UPF0053 INNER MEMBRANE PROTEIN YFJD"/>
    <property type="match status" value="1"/>
</dbReference>
<evidence type="ECO:0000256" key="7">
    <source>
        <dbReference type="ARBA" id="ARBA00023122"/>
    </source>
</evidence>